<organism evidence="1 2">
    <name type="scientific">Shinella sumterensis</name>
    <dbReference type="NCBI Taxonomy" id="1967501"/>
    <lineage>
        <taxon>Bacteria</taxon>
        <taxon>Pseudomonadati</taxon>
        <taxon>Pseudomonadota</taxon>
        <taxon>Alphaproteobacteria</taxon>
        <taxon>Hyphomicrobiales</taxon>
        <taxon>Rhizobiaceae</taxon>
        <taxon>Shinella</taxon>
    </lineage>
</organism>
<protein>
    <submittedName>
        <fullName evidence="1">Uncharacterized protein</fullName>
    </submittedName>
</protein>
<dbReference type="EMBL" id="CP132305">
    <property type="protein sequence ID" value="WLS00893.1"/>
    <property type="molecule type" value="Genomic_DNA"/>
</dbReference>
<dbReference type="AlphaFoldDB" id="A0AA50HA25"/>
<dbReference type="RefSeq" id="WP_306040918.1">
    <property type="nucleotide sequence ID" value="NZ_CP132305.1"/>
</dbReference>
<accession>A0AA50HA25</accession>
<evidence type="ECO:0000313" key="2">
    <source>
        <dbReference type="Proteomes" id="UP001234585"/>
    </source>
</evidence>
<name>A0AA50HA25_9HYPH</name>
<evidence type="ECO:0000313" key="1">
    <source>
        <dbReference type="EMBL" id="WLS00893.1"/>
    </source>
</evidence>
<keyword evidence="2" id="KW-1185">Reference proteome</keyword>
<geneLocation type="plasmid" evidence="1 2">
    <name>unnamed3</name>
</geneLocation>
<reference evidence="1 2" key="1">
    <citation type="submission" date="2023-08" db="EMBL/GenBank/DDBJ databases">
        <title>Pathogen: clinical or host-associated sample.</title>
        <authorList>
            <person name="Hergert J."/>
            <person name="Casey R."/>
            <person name="Wagner J."/>
            <person name="Young E.L."/>
            <person name="Oakeson K.F."/>
        </authorList>
    </citation>
    <scope>NUCLEOTIDE SEQUENCE [LARGE SCALE GENOMIC DNA]</scope>
    <source>
        <strain evidence="1 2">1760953</strain>
        <plasmid evidence="1 2">unnamed3</plasmid>
    </source>
</reference>
<sequence>MRNKIAGIDSAYRMARAILESPIPELTADLVAGHITPVTAPNEIRMRYRDIRMSQADAITCMTHACRGYAKTVGSVLVVTDHLSTITFGQADDPGFDLDDRAMRPALLALMNSVDPDHRARVMASRPHSDTRTTVEYPFYAMPRYPYDTRDGKLVAAYGTYLKSFSL</sequence>
<dbReference type="Proteomes" id="UP001234585">
    <property type="component" value="Plasmid unnamed3"/>
</dbReference>
<gene>
    <name evidence="1" type="ORF">Q9313_25470</name>
</gene>
<proteinExistence type="predicted"/>
<keyword evidence="1" id="KW-0614">Plasmid</keyword>